<evidence type="ECO:0000256" key="1">
    <source>
        <dbReference type="SAM" id="Phobius"/>
    </source>
</evidence>
<feature type="transmembrane region" description="Helical" evidence="1">
    <location>
        <begin position="147"/>
        <end position="167"/>
    </location>
</feature>
<dbReference type="EMBL" id="JYJB01000005">
    <property type="protein sequence ID" value="KJL48992.1"/>
    <property type="molecule type" value="Genomic_DNA"/>
</dbReference>
<protein>
    <submittedName>
        <fullName evidence="2">Uncharacterized protein</fullName>
    </submittedName>
</protein>
<evidence type="ECO:0000313" key="2">
    <source>
        <dbReference type="EMBL" id="KJL48992.1"/>
    </source>
</evidence>
<sequence length="169" mass="17796">MNDRAETPAISRRAQSDRLKERIYLAFVALAVVLALGSHEVTAADALTTLAVTTLGTLLAVLVADVISHMIMTERTMTRGEFAHAVFASFGALSAVAVPVVALLIALIGWWSTTIALRVSAAGLILSLVVIGFAGIRRVPMTWWQRLLALGAEAVVGLAVVGLQTLAHG</sequence>
<organism evidence="2 3">
    <name type="scientific">Microbacterium hydrocarbonoxydans</name>
    <dbReference type="NCBI Taxonomy" id="273678"/>
    <lineage>
        <taxon>Bacteria</taxon>
        <taxon>Bacillati</taxon>
        <taxon>Actinomycetota</taxon>
        <taxon>Actinomycetes</taxon>
        <taxon>Micrococcales</taxon>
        <taxon>Microbacteriaceae</taxon>
        <taxon>Microbacterium</taxon>
    </lineage>
</organism>
<keyword evidence="1" id="KW-1133">Transmembrane helix</keyword>
<feature type="transmembrane region" description="Helical" evidence="1">
    <location>
        <begin position="21"/>
        <end position="38"/>
    </location>
</feature>
<feature type="transmembrane region" description="Helical" evidence="1">
    <location>
        <begin position="84"/>
        <end position="109"/>
    </location>
</feature>
<dbReference type="STRING" id="273678.RS84_00622"/>
<keyword evidence="1" id="KW-0812">Transmembrane</keyword>
<name>A0A0M2HQF5_9MICO</name>
<comment type="caution">
    <text evidence="2">The sequence shown here is derived from an EMBL/GenBank/DDBJ whole genome shotgun (WGS) entry which is preliminary data.</text>
</comment>
<keyword evidence="1" id="KW-0472">Membrane</keyword>
<proteinExistence type="predicted"/>
<gene>
    <name evidence="2" type="ORF">RS84_00622</name>
</gene>
<accession>A0A0M2HQF5</accession>
<dbReference type="PATRIC" id="fig|273678.4.peg.615"/>
<keyword evidence="3" id="KW-1185">Reference proteome</keyword>
<evidence type="ECO:0000313" key="3">
    <source>
        <dbReference type="Proteomes" id="UP000033900"/>
    </source>
</evidence>
<dbReference type="Proteomes" id="UP000033900">
    <property type="component" value="Unassembled WGS sequence"/>
</dbReference>
<dbReference type="RefSeq" id="WP_045256284.1">
    <property type="nucleotide sequence ID" value="NZ_CP158847.1"/>
</dbReference>
<dbReference type="AlphaFoldDB" id="A0A0M2HQF5"/>
<feature type="transmembrane region" description="Helical" evidence="1">
    <location>
        <begin position="50"/>
        <end position="72"/>
    </location>
</feature>
<reference evidence="2 3" key="1">
    <citation type="submission" date="2015-02" db="EMBL/GenBank/DDBJ databases">
        <title>Draft genome sequences of ten Microbacterium spp. with emphasis on heavy metal contaminated environments.</title>
        <authorList>
            <person name="Corretto E."/>
        </authorList>
    </citation>
    <scope>NUCLEOTIDE SEQUENCE [LARGE SCALE GENOMIC DNA]</scope>
    <source>
        <strain evidence="2 3">SA35</strain>
    </source>
</reference>
<feature type="transmembrane region" description="Helical" evidence="1">
    <location>
        <begin position="115"/>
        <end position="135"/>
    </location>
</feature>
<dbReference type="OrthoDB" id="4775109at2"/>